<keyword evidence="1" id="KW-0175">Coiled coil</keyword>
<evidence type="ECO:0000256" key="1">
    <source>
        <dbReference type="SAM" id="Coils"/>
    </source>
</evidence>
<accession>A0AAV8YU77</accession>
<dbReference type="Proteomes" id="UP001162162">
    <property type="component" value="Unassembled WGS sequence"/>
</dbReference>
<evidence type="ECO:0000256" key="2">
    <source>
        <dbReference type="SAM" id="SignalP"/>
    </source>
</evidence>
<evidence type="ECO:0000313" key="4">
    <source>
        <dbReference type="Proteomes" id="UP001162162"/>
    </source>
</evidence>
<protein>
    <recommendedName>
        <fullName evidence="5">Apolipophorin-III</fullName>
    </recommendedName>
</protein>
<feature type="coiled-coil region" evidence="1">
    <location>
        <begin position="66"/>
        <end position="104"/>
    </location>
</feature>
<evidence type="ECO:0000313" key="3">
    <source>
        <dbReference type="EMBL" id="KAJ8955025.1"/>
    </source>
</evidence>
<gene>
    <name evidence="3" type="ORF">NQ318_000457</name>
</gene>
<dbReference type="AlphaFoldDB" id="A0AAV8YU77"/>
<evidence type="ECO:0008006" key="5">
    <source>
        <dbReference type="Google" id="ProtNLM"/>
    </source>
</evidence>
<sequence length="229" mass="25117">MALNFPVVLSVLIFATTAHGLFGGDVLDNIKPRNHVEKILQQLRDTINKAVTIGQQELDSAVKKLNDTAAAVKSSTESQIKEIEQELQQKIEKLTEDVKHAAVNFGSCIKDGLNELKNLPGKLVNELVHCITDPITKAVSYAEDANSKAYGLLSVDVSVNIKPSNNAEKLLHQLAETVNKALTTGQQELDDAVKKLNDTAAAVKSRAESQIKEIEQKLQQEIEKLREKS</sequence>
<reference evidence="3" key="1">
    <citation type="journal article" date="2023" name="Insect Mol. Biol.">
        <title>Genome sequencing provides insights into the evolution of gene families encoding plant cell wall-degrading enzymes in longhorned beetles.</title>
        <authorList>
            <person name="Shin N.R."/>
            <person name="Okamura Y."/>
            <person name="Kirsch R."/>
            <person name="Pauchet Y."/>
        </authorList>
    </citation>
    <scope>NUCLEOTIDE SEQUENCE</scope>
    <source>
        <strain evidence="3">AMC_N1</strain>
    </source>
</reference>
<feature type="chain" id="PRO_5043496774" description="Apolipophorin-III" evidence="2">
    <location>
        <begin position="21"/>
        <end position="229"/>
    </location>
</feature>
<dbReference type="EMBL" id="JAPWTK010000041">
    <property type="protein sequence ID" value="KAJ8955025.1"/>
    <property type="molecule type" value="Genomic_DNA"/>
</dbReference>
<keyword evidence="2" id="KW-0732">Signal</keyword>
<organism evidence="3 4">
    <name type="scientific">Aromia moschata</name>
    <dbReference type="NCBI Taxonomy" id="1265417"/>
    <lineage>
        <taxon>Eukaryota</taxon>
        <taxon>Metazoa</taxon>
        <taxon>Ecdysozoa</taxon>
        <taxon>Arthropoda</taxon>
        <taxon>Hexapoda</taxon>
        <taxon>Insecta</taxon>
        <taxon>Pterygota</taxon>
        <taxon>Neoptera</taxon>
        <taxon>Endopterygota</taxon>
        <taxon>Coleoptera</taxon>
        <taxon>Polyphaga</taxon>
        <taxon>Cucujiformia</taxon>
        <taxon>Chrysomeloidea</taxon>
        <taxon>Cerambycidae</taxon>
        <taxon>Cerambycinae</taxon>
        <taxon>Callichromatini</taxon>
        <taxon>Aromia</taxon>
    </lineage>
</organism>
<keyword evidence="4" id="KW-1185">Reference proteome</keyword>
<feature type="signal peptide" evidence="2">
    <location>
        <begin position="1"/>
        <end position="20"/>
    </location>
</feature>
<proteinExistence type="predicted"/>
<name>A0AAV8YU77_9CUCU</name>
<feature type="coiled-coil region" evidence="1">
    <location>
        <begin position="197"/>
        <end position="228"/>
    </location>
</feature>
<comment type="caution">
    <text evidence="3">The sequence shown here is derived from an EMBL/GenBank/DDBJ whole genome shotgun (WGS) entry which is preliminary data.</text>
</comment>